<evidence type="ECO:0000256" key="2">
    <source>
        <dbReference type="ARBA" id="ARBA00023157"/>
    </source>
</evidence>
<feature type="domain" description="LamG-like jellyroll fold" evidence="3">
    <location>
        <begin position="1026"/>
        <end position="1181"/>
    </location>
</feature>
<dbReference type="SUPFAM" id="SSF49899">
    <property type="entry name" value="Concanavalin A-like lectins/glucanases"/>
    <property type="match status" value="1"/>
</dbReference>
<reference evidence="4 5" key="1">
    <citation type="submission" date="2024-10" db="EMBL/GenBank/DDBJ databases">
        <title>The Natural Products Discovery Center: Release of the First 8490 Sequenced Strains for Exploring Actinobacteria Biosynthetic Diversity.</title>
        <authorList>
            <person name="Kalkreuter E."/>
            <person name="Kautsar S.A."/>
            <person name="Yang D."/>
            <person name="Bader C.D."/>
            <person name="Teijaro C.N."/>
            <person name="Fluegel L."/>
            <person name="Davis C.M."/>
            <person name="Simpson J.R."/>
            <person name="Lauterbach L."/>
            <person name="Steele A.D."/>
            <person name="Gui C."/>
            <person name="Meng S."/>
            <person name="Li G."/>
            <person name="Viehrig K."/>
            <person name="Ye F."/>
            <person name="Su P."/>
            <person name="Kiefer A.F."/>
            <person name="Nichols A."/>
            <person name="Cepeda A.J."/>
            <person name="Yan W."/>
            <person name="Fan B."/>
            <person name="Jiang Y."/>
            <person name="Adhikari A."/>
            <person name="Zheng C.-J."/>
            <person name="Schuster L."/>
            <person name="Cowan T.M."/>
            <person name="Smanski M.J."/>
            <person name="Chevrette M.G."/>
            <person name="De Carvalho L.P.S."/>
            <person name="Shen B."/>
        </authorList>
    </citation>
    <scope>NUCLEOTIDE SEQUENCE [LARGE SCALE GENOMIC DNA]</scope>
    <source>
        <strain evidence="4 5">NPDC049845</strain>
    </source>
</reference>
<proteinExistence type="predicted"/>
<gene>
    <name evidence="4" type="ORF">ACIBP4_13275</name>
</gene>
<evidence type="ECO:0000313" key="5">
    <source>
        <dbReference type="Proteomes" id="UP001612812"/>
    </source>
</evidence>
<dbReference type="InterPro" id="IPR013320">
    <property type="entry name" value="ConA-like_dom_sf"/>
</dbReference>
<dbReference type="InterPro" id="IPR006558">
    <property type="entry name" value="LamG-like"/>
</dbReference>
<name>A0ABW7ZK80_9ACTN</name>
<dbReference type="EMBL" id="JBITLE010000004">
    <property type="protein sequence ID" value="MFI7263255.1"/>
    <property type="molecule type" value="Genomic_DNA"/>
</dbReference>
<dbReference type="InterPro" id="IPR013783">
    <property type="entry name" value="Ig-like_fold"/>
</dbReference>
<dbReference type="InterPro" id="IPR042837">
    <property type="entry name" value="PTX3"/>
</dbReference>
<dbReference type="PANTHER" id="PTHR46943:SF1">
    <property type="entry name" value="PENTRAXIN-RELATED PROTEIN PTX3"/>
    <property type="match status" value="1"/>
</dbReference>
<dbReference type="Gene3D" id="2.60.120.200">
    <property type="match status" value="1"/>
</dbReference>
<dbReference type="PANTHER" id="PTHR46943">
    <property type="entry name" value="PENTRAXIN-RELATED PROTEIN PTX3"/>
    <property type="match status" value="1"/>
</dbReference>
<evidence type="ECO:0000259" key="3">
    <source>
        <dbReference type="SMART" id="SM00560"/>
    </source>
</evidence>
<evidence type="ECO:0000313" key="4">
    <source>
        <dbReference type="EMBL" id="MFI7263255.1"/>
    </source>
</evidence>
<dbReference type="SMART" id="SM00560">
    <property type="entry name" value="LamGL"/>
    <property type="match status" value="1"/>
</dbReference>
<organism evidence="4 5">
    <name type="scientific">Micromonospora maritima</name>
    <dbReference type="NCBI Taxonomy" id="986711"/>
    <lineage>
        <taxon>Bacteria</taxon>
        <taxon>Bacillati</taxon>
        <taxon>Actinomycetota</taxon>
        <taxon>Actinomycetes</taxon>
        <taxon>Micromonosporales</taxon>
        <taxon>Micromonosporaceae</taxon>
        <taxon>Micromonospora</taxon>
    </lineage>
</organism>
<protein>
    <submittedName>
        <fullName evidence="4">LamG-like jellyroll fold domain-containing protein</fullName>
    </submittedName>
</protein>
<sequence length="1189" mass="127326">MALRHKASTARLSTTDGCWLGRRSTAPTEGRLVAKFCALTDALSGGAMPRPLVRRLIPILTLVLLPVAAPPSHAAAAPASECRAEAPAETAALSVARTCRERVEVVSRRSERSQTFANPDGSLTSVISPVPQRVRRGAHWLDIDTTLQRGPDGGVTARAVVEPIVLSAGGDAALLSFGRPGKRYSLYWPGGPLPEPVLDGNSATYAEVMPGIDLRVEVGAESYRQLLVVKTREAAGNPGLGRVSFRVQSDGLSLRKRSDGRVEAVDGRSSVVYASTAATMWDSPASAVSPRELALGKVTKARAAALEKERAAQAGEPSPHRIETMPVDVAAGHLSVSPLRQMLDAPDTVYPVTIDPAFSKPSPMWYTNVMDDSPNRSYYGEYSEMRVGRQWGTSNVWRAHVQFDTTELKGSTITSAELSVTADHTASCGSTSIQLWQTQYVSSPGSYTWYNDSDGDWVARADTKTFSANESSCPKGDDTNVFAGSLKTKLQAGASNNSNRFAVGLRAANESDDYQWTRFLGNKTFLTATYNRKPNKPTGQAISDCYLNCTNNPLIGRKDPELSVFATDPDPATILAVYFEVQTSAGAVVATGVKTGYATGPTNPAQPAKWRVTPALNNGSYRWRARSKDEQGVYSDYTGWFAFSTDSTAPAVPTIKPADAALYFEDDGSGACSGGIGVQATFNVSAETSVLQFTWALDGGAFSAPITAAGTGPKTAVITVKPQKDMLRVLRVRAYDGAGRFGEARYEFRVCSPAPEAGHWKLDGNANDDVDLVAKPHHGTLSGTVSWPQGRLLPETAAEYTMSSGPRTFIPASDPVALTGDDELAKISLPFAMPFYGGSYNEAWISTNGALTFAEPSDPWWLNGPIPEPKEFNLALYPFWTTLELDAASSVRTATVGTVPNRTFVVEWRNVAFEEDLTARVTFQAQISEDGAITFAYADILDGDELETGTYATVGIENGTGNRAVTYSYEEPTLSSGNGVTFTPTGALTPPYPEGYYEARLSGGGGFSTGVPVLATGLHPETGERRSFAVAAWVRVTDTSANRTAVSQQGTARTIFELGYQSVEKKYCFSMAAGDSTSAAVSRVCATSPVVAGEWVHLAAVYDGPTGVMKLYAHYKDASGFIDPARTEVKTLAFTSVWDSTGSFAIGRGFASFGWGRPTVSAAFIGDIDEVWAWQRVPEDVEIEFLALT</sequence>
<dbReference type="Proteomes" id="UP001612812">
    <property type="component" value="Unassembled WGS sequence"/>
</dbReference>
<comment type="caution">
    <text evidence="4">The sequence shown here is derived from an EMBL/GenBank/DDBJ whole genome shotgun (WGS) entry which is preliminary data.</text>
</comment>
<dbReference type="RefSeq" id="WP_396769116.1">
    <property type="nucleotide sequence ID" value="NZ_JBITLA010000004.1"/>
</dbReference>
<accession>A0ABW7ZK80</accession>
<dbReference type="Gene3D" id="2.60.40.10">
    <property type="entry name" value="Immunoglobulins"/>
    <property type="match status" value="1"/>
</dbReference>
<evidence type="ECO:0000256" key="1">
    <source>
        <dbReference type="ARBA" id="ARBA00022729"/>
    </source>
</evidence>
<keyword evidence="1" id="KW-0732">Signal</keyword>
<keyword evidence="5" id="KW-1185">Reference proteome</keyword>
<dbReference type="Pfam" id="PF13385">
    <property type="entry name" value="Laminin_G_3"/>
    <property type="match status" value="1"/>
</dbReference>
<keyword evidence="2" id="KW-1015">Disulfide bond</keyword>